<dbReference type="EMBL" id="VSWC01000067">
    <property type="protein sequence ID" value="KAA1096486.1"/>
    <property type="molecule type" value="Genomic_DNA"/>
</dbReference>
<sequence length="327" mass="38761">MYPQTENSAQVLLTVQQVSKEFYRSFSSLLGSYNLLIKWIYVLHEKMMNNFEIPVHIYRVYQEELLTWLDNQISPSHQESDPKLPVIGISELVLPSQTFQNNRNFISRLIKETFLFDKIFRLVRLTHRQENLSIKLLNEFKRQYKRTSFRNMNQIVHPKLPIATYFLVQYPEHKVMHILRHDKSNRSMQHEDVFQKLKKLMIAINCIHMKSFAYFGIKEAEYDASCETLDRWLISLILKAPGGIPILGSLKTEGELAPWEKSVHPNLFSFVQLHLIKYFHEKQSPQNLKETALHVLNSWYEDHYPIRFQTLIQSTTFSSKLHSTHKP</sequence>
<dbReference type="OrthoDB" id="10307917at2759"/>
<evidence type="ECO:0000313" key="2">
    <source>
        <dbReference type="Proteomes" id="UP000324748"/>
    </source>
</evidence>
<gene>
    <name evidence="1" type="ORF">PGT21_018278</name>
</gene>
<accession>A0A5B0P679</accession>
<reference evidence="1 2" key="1">
    <citation type="submission" date="2019-05" db="EMBL/GenBank/DDBJ databases">
        <title>Emergence of the Ug99 lineage of the wheat stem rust pathogen through somatic hybridization.</title>
        <authorList>
            <person name="Li F."/>
            <person name="Upadhyaya N.M."/>
            <person name="Sperschneider J."/>
            <person name="Matny O."/>
            <person name="Nguyen-Phuc H."/>
            <person name="Mago R."/>
            <person name="Raley C."/>
            <person name="Miller M.E."/>
            <person name="Silverstein K.A.T."/>
            <person name="Henningsen E."/>
            <person name="Hirsch C.D."/>
            <person name="Visser B."/>
            <person name="Pretorius Z.A."/>
            <person name="Steffenson B.J."/>
            <person name="Schwessinger B."/>
            <person name="Dodds P.N."/>
            <person name="Figueroa M."/>
        </authorList>
    </citation>
    <scope>NUCLEOTIDE SEQUENCE [LARGE SCALE GENOMIC DNA]</scope>
    <source>
        <strain evidence="1">21-0</strain>
    </source>
</reference>
<proteinExistence type="predicted"/>
<evidence type="ECO:0000313" key="1">
    <source>
        <dbReference type="EMBL" id="KAA1096486.1"/>
    </source>
</evidence>
<dbReference type="Proteomes" id="UP000324748">
    <property type="component" value="Unassembled WGS sequence"/>
</dbReference>
<keyword evidence="2" id="KW-1185">Reference proteome</keyword>
<organism evidence="1 2">
    <name type="scientific">Puccinia graminis f. sp. tritici</name>
    <dbReference type="NCBI Taxonomy" id="56615"/>
    <lineage>
        <taxon>Eukaryota</taxon>
        <taxon>Fungi</taxon>
        <taxon>Dikarya</taxon>
        <taxon>Basidiomycota</taxon>
        <taxon>Pucciniomycotina</taxon>
        <taxon>Pucciniomycetes</taxon>
        <taxon>Pucciniales</taxon>
        <taxon>Pucciniaceae</taxon>
        <taxon>Puccinia</taxon>
    </lineage>
</organism>
<comment type="caution">
    <text evidence="1">The sequence shown here is derived from an EMBL/GenBank/DDBJ whole genome shotgun (WGS) entry which is preliminary data.</text>
</comment>
<name>A0A5B0P679_PUCGR</name>
<dbReference type="AlphaFoldDB" id="A0A5B0P679"/>
<protein>
    <submittedName>
        <fullName evidence="1">Uncharacterized protein</fullName>
    </submittedName>
</protein>